<name>A0A2H0W8R1_9BACT</name>
<dbReference type="PROSITE" id="PS50910">
    <property type="entry name" value="HEPN"/>
    <property type="match status" value="1"/>
</dbReference>
<dbReference type="AlphaFoldDB" id="A0A2H0W8R1"/>
<evidence type="ECO:0000313" key="2">
    <source>
        <dbReference type="EMBL" id="PIS09050.1"/>
    </source>
</evidence>
<dbReference type="Pfam" id="PF05168">
    <property type="entry name" value="HEPN"/>
    <property type="match status" value="1"/>
</dbReference>
<dbReference type="SUPFAM" id="SSF81593">
    <property type="entry name" value="Nucleotidyltransferase substrate binding subunit/domain"/>
    <property type="match status" value="1"/>
</dbReference>
<comment type="caution">
    <text evidence="2">The sequence shown here is derived from an EMBL/GenBank/DDBJ whole genome shotgun (WGS) entry which is preliminary data.</text>
</comment>
<accession>A0A2H0W8R1</accession>
<feature type="domain" description="HEPN" evidence="1">
    <location>
        <begin position="11"/>
        <end position="90"/>
    </location>
</feature>
<dbReference type="InterPro" id="IPR007842">
    <property type="entry name" value="HEPN_dom"/>
</dbReference>
<evidence type="ECO:0000259" key="1">
    <source>
        <dbReference type="PROSITE" id="PS50910"/>
    </source>
</evidence>
<organism evidence="2 3">
    <name type="scientific">Candidatus Beckwithbacteria bacterium CG10_big_fil_rev_8_21_14_0_10_34_10</name>
    <dbReference type="NCBI Taxonomy" id="1974495"/>
    <lineage>
        <taxon>Bacteria</taxon>
        <taxon>Candidatus Beckwithiibacteriota</taxon>
    </lineage>
</organism>
<protein>
    <recommendedName>
        <fullName evidence="1">HEPN domain-containing protein</fullName>
    </recommendedName>
</protein>
<reference evidence="3" key="1">
    <citation type="submission" date="2017-09" db="EMBL/GenBank/DDBJ databases">
        <title>Depth-based differentiation of microbial function through sediment-hosted aquifers and enrichment of novel symbionts in the deep terrestrial subsurface.</title>
        <authorList>
            <person name="Probst A.J."/>
            <person name="Ladd B."/>
            <person name="Jarett J.K."/>
            <person name="Geller-Mcgrath D.E."/>
            <person name="Sieber C.M.K."/>
            <person name="Emerson J.B."/>
            <person name="Anantharaman K."/>
            <person name="Thomas B.C."/>
            <person name="Malmstrom R."/>
            <person name="Stieglmeier M."/>
            <person name="Klingl A."/>
            <person name="Woyke T."/>
            <person name="Ryan C.M."/>
            <person name="Banfield J.F."/>
        </authorList>
    </citation>
    <scope>NUCLEOTIDE SEQUENCE [LARGE SCALE GENOMIC DNA]</scope>
</reference>
<evidence type="ECO:0000313" key="3">
    <source>
        <dbReference type="Proteomes" id="UP000230093"/>
    </source>
</evidence>
<gene>
    <name evidence="2" type="ORF">COT75_03510</name>
</gene>
<sequence length="90" mass="10595">MVMKKETKLWLDYAKDDLKSLKVMWRAHRYGPTAFYCQQAVEKVIKAIIVEKQNLVPRKSHDLKRLLEDSGIKKFPEKWLKLAGRFSNGC</sequence>
<proteinExistence type="predicted"/>
<dbReference type="Proteomes" id="UP000230093">
    <property type="component" value="Unassembled WGS sequence"/>
</dbReference>
<dbReference type="Gene3D" id="1.20.120.330">
    <property type="entry name" value="Nucleotidyltransferases domain 2"/>
    <property type="match status" value="1"/>
</dbReference>
<dbReference type="EMBL" id="PEZT01000021">
    <property type="protein sequence ID" value="PIS09050.1"/>
    <property type="molecule type" value="Genomic_DNA"/>
</dbReference>